<name>A0A507DWQ8_9FUNG</name>
<evidence type="ECO:0000313" key="3">
    <source>
        <dbReference type="EMBL" id="TPX55388.1"/>
    </source>
</evidence>
<organism evidence="3 4">
    <name type="scientific">Powellomyces hirtus</name>
    <dbReference type="NCBI Taxonomy" id="109895"/>
    <lineage>
        <taxon>Eukaryota</taxon>
        <taxon>Fungi</taxon>
        <taxon>Fungi incertae sedis</taxon>
        <taxon>Chytridiomycota</taxon>
        <taxon>Chytridiomycota incertae sedis</taxon>
        <taxon>Chytridiomycetes</taxon>
        <taxon>Spizellomycetales</taxon>
        <taxon>Powellomycetaceae</taxon>
        <taxon>Powellomyces</taxon>
    </lineage>
</organism>
<feature type="repeat" description="TPR" evidence="1">
    <location>
        <begin position="152"/>
        <end position="185"/>
    </location>
</feature>
<accession>A0A507DWQ8</accession>
<dbReference type="PANTHER" id="PTHR23184">
    <property type="entry name" value="TETRATRICOPEPTIDE REPEAT PROTEIN 14"/>
    <property type="match status" value="1"/>
</dbReference>
<evidence type="ECO:0000256" key="2">
    <source>
        <dbReference type="SAM" id="MobiDB-lite"/>
    </source>
</evidence>
<feature type="compositionally biased region" description="Basic and acidic residues" evidence="2">
    <location>
        <begin position="291"/>
        <end position="300"/>
    </location>
</feature>
<dbReference type="EMBL" id="QEAQ01000112">
    <property type="protein sequence ID" value="TPX55388.1"/>
    <property type="molecule type" value="Genomic_DNA"/>
</dbReference>
<protein>
    <submittedName>
        <fullName evidence="3">Uncharacterized protein</fullName>
    </submittedName>
</protein>
<dbReference type="STRING" id="109895.A0A507DWQ8"/>
<evidence type="ECO:0000256" key="1">
    <source>
        <dbReference type="PROSITE-ProRule" id="PRU00339"/>
    </source>
</evidence>
<dbReference type="Pfam" id="PF13414">
    <property type="entry name" value="TPR_11"/>
    <property type="match status" value="1"/>
</dbReference>
<dbReference type="InterPro" id="IPR011990">
    <property type="entry name" value="TPR-like_helical_dom_sf"/>
</dbReference>
<dbReference type="AlphaFoldDB" id="A0A507DWQ8"/>
<feature type="region of interest" description="Disordered" evidence="2">
    <location>
        <begin position="260"/>
        <end position="378"/>
    </location>
</feature>
<dbReference type="SMART" id="SM00028">
    <property type="entry name" value="TPR"/>
    <property type="match status" value="2"/>
</dbReference>
<reference evidence="3 4" key="1">
    <citation type="journal article" date="2019" name="Sci. Rep.">
        <title>Comparative genomics of chytrid fungi reveal insights into the obligate biotrophic and pathogenic lifestyle of Synchytrium endobioticum.</title>
        <authorList>
            <person name="van de Vossenberg B.T.L.H."/>
            <person name="Warris S."/>
            <person name="Nguyen H.D.T."/>
            <person name="van Gent-Pelzer M.P.E."/>
            <person name="Joly D.L."/>
            <person name="van de Geest H.C."/>
            <person name="Bonants P.J.M."/>
            <person name="Smith D.S."/>
            <person name="Levesque C.A."/>
            <person name="van der Lee T.A.J."/>
        </authorList>
    </citation>
    <scope>NUCLEOTIDE SEQUENCE [LARGE SCALE GENOMIC DNA]</scope>
    <source>
        <strain evidence="3 4">CBS 809.83</strain>
    </source>
</reference>
<dbReference type="SUPFAM" id="SSF48452">
    <property type="entry name" value="TPR-like"/>
    <property type="match status" value="1"/>
</dbReference>
<dbReference type="PROSITE" id="PS50005">
    <property type="entry name" value="TPR"/>
    <property type="match status" value="2"/>
</dbReference>
<dbReference type="Gene3D" id="1.25.40.10">
    <property type="entry name" value="Tetratricopeptide repeat domain"/>
    <property type="match status" value="1"/>
</dbReference>
<keyword evidence="4" id="KW-1185">Reference proteome</keyword>
<dbReference type="PROSITE" id="PS50293">
    <property type="entry name" value="TPR_REGION"/>
    <property type="match status" value="1"/>
</dbReference>
<keyword evidence="1" id="KW-0802">TPR repeat</keyword>
<feature type="compositionally biased region" description="Basic residues" evidence="2">
    <location>
        <begin position="301"/>
        <end position="316"/>
    </location>
</feature>
<comment type="caution">
    <text evidence="3">The sequence shown here is derived from an EMBL/GenBank/DDBJ whole genome shotgun (WGS) entry which is preliminary data.</text>
</comment>
<sequence>MQRNGFAPPRHQGPCVDPALESEIQQFAASGVLGSPRDNVWEGLRSSEIPPLSQHRSSDLDIRNPAAYRQFMSAMGMAPGAPLRSVLISVGPAADGKLENVPLENYASLRRRQESEYAIRQVKDGIDAFQQNDYETAMRKYRTALEQDPNCVDAYVARGALYAKQDQFNKAIQDFKDALDVNPDHANAAAYLRMTENKLADIEREKQSAAMGEFLMPVDFDPRKSVLSMSSVKAAVPRVGFSTSAASSVTDFSATGSIGEDERLERVGGPLQPVHRLKRSLSSPPPPSSKKGQERGSSHTKDKKKKKKKEKKKKSSPRSSSRRRDSSYDSASSTSAPARAIDSGVDAFRRDRRGAGVAERLKKRMSFPRSPGWDRGSD</sequence>
<dbReference type="InterPro" id="IPR039190">
    <property type="entry name" value="TTC14"/>
</dbReference>
<dbReference type="Proteomes" id="UP000318582">
    <property type="component" value="Unassembled WGS sequence"/>
</dbReference>
<evidence type="ECO:0000313" key="4">
    <source>
        <dbReference type="Proteomes" id="UP000318582"/>
    </source>
</evidence>
<proteinExistence type="predicted"/>
<dbReference type="PANTHER" id="PTHR23184:SF9">
    <property type="entry name" value="TETRATRICOPEPTIDE REPEAT PROTEIN 14"/>
    <property type="match status" value="1"/>
</dbReference>
<dbReference type="InterPro" id="IPR019734">
    <property type="entry name" value="TPR_rpt"/>
</dbReference>
<feature type="repeat" description="TPR" evidence="1">
    <location>
        <begin position="118"/>
        <end position="151"/>
    </location>
</feature>
<gene>
    <name evidence="3" type="ORF">PhCBS80983_g05350</name>
</gene>